<sequence length="169" mass="18226">MTTMKLIKSISILTLSLLLMHPLSAQLKTGTTYNTAVGVRGLGTSGLTIKHFTGANKALEGIVGFYPNAFSATLLVERYAPAFSEPGLNWYYGIGGHIATQSDVIRNDGLYRRETSEVGLGIDGIFGIEYKIQEVPIAMSLDFKPFFEVATDGDAFIALDPGLGIKVTF</sequence>
<gene>
    <name evidence="2" type="ORF">SAMN05421640_2633</name>
</gene>
<organism evidence="2 3">
    <name type="scientific">Ekhidna lutea</name>
    <dbReference type="NCBI Taxonomy" id="447679"/>
    <lineage>
        <taxon>Bacteria</taxon>
        <taxon>Pseudomonadati</taxon>
        <taxon>Bacteroidota</taxon>
        <taxon>Cytophagia</taxon>
        <taxon>Cytophagales</taxon>
        <taxon>Reichenbachiellaceae</taxon>
        <taxon>Ekhidna</taxon>
    </lineage>
</organism>
<dbReference type="AlphaFoldDB" id="A0A239KFS6"/>
<feature type="chain" id="PRO_5013167586" description="Outer membrane protein beta-barrel domain-containing protein" evidence="1">
    <location>
        <begin position="26"/>
        <end position="169"/>
    </location>
</feature>
<keyword evidence="3" id="KW-1185">Reference proteome</keyword>
<keyword evidence="1" id="KW-0732">Signal</keyword>
<evidence type="ECO:0000313" key="2">
    <source>
        <dbReference type="EMBL" id="SNT17031.1"/>
    </source>
</evidence>
<accession>A0A239KFS6</accession>
<evidence type="ECO:0000313" key="3">
    <source>
        <dbReference type="Proteomes" id="UP000198393"/>
    </source>
</evidence>
<evidence type="ECO:0000256" key="1">
    <source>
        <dbReference type="SAM" id="SignalP"/>
    </source>
</evidence>
<reference evidence="2 3" key="1">
    <citation type="submission" date="2017-06" db="EMBL/GenBank/DDBJ databases">
        <authorList>
            <person name="Kim H.J."/>
            <person name="Triplett B.A."/>
        </authorList>
    </citation>
    <scope>NUCLEOTIDE SEQUENCE [LARGE SCALE GENOMIC DNA]</scope>
    <source>
        <strain evidence="2 3">DSM 19307</strain>
    </source>
</reference>
<feature type="signal peptide" evidence="1">
    <location>
        <begin position="1"/>
        <end position="25"/>
    </location>
</feature>
<proteinExistence type="predicted"/>
<protein>
    <recommendedName>
        <fullName evidence="4">Outer membrane protein beta-barrel domain-containing protein</fullName>
    </recommendedName>
</protein>
<dbReference type="EMBL" id="FZPD01000004">
    <property type="protein sequence ID" value="SNT17031.1"/>
    <property type="molecule type" value="Genomic_DNA"/>
</dbReference>
<dbReference type="Proteomes" id="UP000198393">
    <property type="component" value="Unassembled WGS sequence"/>
</dbReference>
<name>A0A239KFS6_EKHLU</name>
<evidence type="ECO:0008006" key="4">
    <source>
        <dbReference type="Google" id="ProtNLM"/>
    </source>
</evidence>